<name>A0A4U2Q2R4_9BACL</name>
<dbReference type="InterPro" id="IPR011009">
    <property type="entry name" value="Kinase-like_dom_sf"/>
</dbReference>
<organism evidence="2 3">
    <name type="scientific">Paenibacillus terrae</name>
    <dbReference type="NCBI Taxonomy" id="159743"/>
    <lineage>
        <taxon>Bacteria</taxon>
        <taxon>Bacillati</taxon>
        <taxon>Bacillota</taxon>
        <taxon>Bacilli</taxon>
        <taxon>Bacillales</taxon>
        <taxon>Paenibacillaceae</taxon>
        <taxon>Paenibacillus</taxon>
    </lineage>
</organism>
<dbReference type="Proteomes" id="UP000308114">
    <property type="component" value="Unassembled WGS sequence"/>
</dbReference>
<dbReference type="PANTHER" id="PTHR21310:SF40">
    <property type="entry name" value="AMINOGLYCOSIDE PHOSPHOTRANSFERASE DOMAIN-CONTAINING PROTEIN-RELATED"/>
    <property type="match status" value="1"/>
</dbReference>
<dbReference type="InterPro" id="IPR002575">
    <property type="entry name" value="Aminoglycoside_PTrfase"/>
</dbReference>
<proteinExistence type="predicted"/>
<keyword evidence="2" id="KW-0808">Transferase</keyword>
<accession>A0A4U2Q2R4</accession>
<evidence type="ECO:0000313" key="2">
    <source>
        <dbReference type="EMBL" id="TKH43854.1"/>
    </source>
</evidence>
<dbReference type="SUPFAM" id="SSF56112">
    <property type="entry name" value="Protein kinase-like (PK-like)"/>
    <property type="match status" value="1"/>
</dbReference>
<dbReference type="RefSeq" id="WP_137061719.1">
    <property type="nucleotide sequence ID" value="NZ_PNXQ01000012.1"/>
</dbReference>
<gene>
    <name evidence="2" type="ORF">C1I60_10800</name>
</gene>
<protein>
    <submittedName>
        <fullName evidence="2">Aminoglycoside phosphotransferase</fullName>
    </submittedName>
</protein>
<dbReference type="EMBL" id="PNXQ01000012">
    <property type="protein sequence ID" value="TKH43854.1"/>
    <property type="molecule type" value="Genomic_DNA"/>
</dbReference>
<feature type="domain" description="Aminoglycoside phosphotransferase" evidence="1">
    <location>
        <begin position="7"/>
        <end position="187"/>
    </location>
</feature>
<dbReference type="GO" id="GO:0016740">
    <property type="term" value="F:transferase activity"/>
    <property type="evidence" value="ECO:0007669"/>
    <property type="project" value="UniProtKB-KW"/>
</dbReference>
<dbReference type="AlphaFoldDB" id="A0A4U2Q2R4"/>
<dbReference type="Pfam" id="PF01636">
    <property type="entry name" value="APH"/>
    <property type="match status" value="1"/>
</dbReference>
<dbReference type="Gene3D" id="3.90.1200.10">
    <property type="match status" value="1"/>
</dbReference>
<reference evidence="2 3" key="1">
    <citation type="submission" date="2018-01" db="EMBL/GenBank/DDBJ databases">
        <title>Bacillales members from the olive rhizosphere are effective biological control agents against Verticillium dahliae.</title>
        <authorList>
            <person name="Gomez-Lama C."/>
            <person name="Legarda G."/>
            <person name="Ruano-Rosa D."/>
            <person name="Pizarro-Tobias P."/>
            <person name="Valverde-Corredor A."/>
            <person name="Niqui J.L."/>
            <person name="Trivino J.C."/>
            <person name="Roca A."/>
            <person name="Mercado-Blanco J."/>
        </authorList>
    </citation>
    <scope>NUCLEOTIDE SEQUENCE [LARGE SCALE GENOMIC DNA]</scope>
    <source>
        <strain evidence="2 3">PIC167</strain>
    </source>
</reference>
<dbReference type="InterPro" id="IPR051678">
    <property type="entry name" value="AGP_Transferase"/>
</dbReference>
<comment type="caution">
    <text evidence="2">The sequence shown here is derived from an EMBL/GenBank/DDBJ whole genome shotgun (WGS) entry which is preliminary data.</text>
</comment>
<evidence type="ECO:0000313" key="3">
    <source>
        <dbReference type="Proteomes" id="UP000308114"/>
    </source>
</evidence>
<sequence length="267" mass="30601">MNKGDMIGKGMSAEVYEWGDQQVLKLYYDNYQPEWVRFEAEISAAVKEAGVPAPSVYEMLEEGGRHGLLYERIPGVSMLAMIQSSPYRILRYAREMAWLHWSIHRCSTTKLPRQKDRLEQAINDSKELLGEKTKLICEFMDTLPTGNWVCHGDFHPDNILMTNHQSIAIDWTNASIGDPMCDVARTSLMLLSPFNPPGTPRTMEPLLCLFKRTLNRAYLNEYCRSSNIKADSMNSWILPVAAARLQEGIPGEQEWLLHLINHRLQNM</sequence>
<evidence type="ECO:0000259" key="1">
    <source>
        <dbReference type="Pfam" id="PF01636"/>
    </source>
</evidence>
<dbReference type="PANTHER" id="PTHR21310">
    <property type="entry name" value="AMINOGLYCOSIDE PHOSPHOTRANSFERASE-RELATED-RELATED"/>
    <property type="match status" value="1"/>
</dbReference>